<comment type="caution">
    <text evidence="1">The sequence shown here is derived from an EMBL/GenBank/DDBJ whole genome shotgun (WGS) entry which is preliminary data.</text>
</comment>
<dbReference type="EMBL" id="LAZR01001412">
    <property type="protein sequence ID" value="KKN45080.1"/>
    <property type="molecule type" value="Genomic_DNA"/>
</dbReference>
<dbReference type="AlphaFoldDB" id="A0A0F9QLL7"/>
<sequence>MGLRDFWKTAKGIMDAVTAPDDLANADGRLTNALRNLIPLAGKDAVRAKLFEGLTKYLNETAKKNPDYTAWYLAMKIKANLGLYELCKELDIDDDLIDLMAKDARGKN</sequence>
<name>A0A0F9QLL7_9ZZZZ</name>
<gene>
    <name evidence="1" type="ORF">LCGC14_0686620</name>
</gene>
<protein>
    <submittedName>
        <fullName evidence="1">Uncharacterized protein</fullName>
    </submittedName>
</protein>
<organism evidence="1">
    <name type="scientific">marine sediment metagenome</name>
    <dbReference type="NCBI Taxonomy" id="412755"/>
    <lineage>
        <taxon>unclassified sequences</taxon>
        <taxon>metagenomes</taxon>
        <taxon>ecological metagenomes</taxon>
    </lineage>
</organism>
<evidence type="ECO:0000313" key="1">
    <source>
        <dbReference type="EMBL" id="KKN45080.1"/>
    </source>
</evidence>
<accession>A0A0F9QLL7</accession>
<reference evidence="1" key="1">
    <citation type="journal article" date="2015" name="Nature">
        <title>Complex archaea that bridge the gap between prokaryotes and eukaryotes.</title>
        <authorList>
            <person name="Spang A."/>
            <person name="Saw J.H."/>
            <person name="Jorgensen S.L."/>
            <person name="Zaremba-Niedzwiedzka K."/>
            <person name="Martijn J."/>
            <person name="Lind A.E."/>
            <person name="van Eijk R."/>
            <person name="Schleper C."/>
            <person name="Guy L."/>
            <person name="Ettema T.J."/>
        </authorList>
    </citation>
    <scope>NUCLEOTIDE SEQUENCE</scope>
</reference>
<proteinExistence type="predicted"/>